<dbReference type="InterPro" id="IPR008844">
    <property type="entry name" value="Spore_GerAC-like"/>
</dbReference>
<evidence type="ECO:0000256" key="4">
    <source>
        <dbReference type="ARBA" id="ARBA00022729"/>
    </source>
</evidence>
<dbReference type="PANTHER" id="PTHR35789:SF1">
    <property type="entry name" value="SPORE GERMINATION PROTEIN B3"/>
    <property type="match status" value="1"/>
</dbReference>
<name>A0A1H9RJ19_9BACI</name>
<dbReference type="InterPro" id="IPR038501">
    <property type="entry name" value="Spore_GerAC_C_sf"/>
</dbReference>
<evidence type="ECO:0000256" key="2">
    <source>
        <dbReference type="ARBA" id="ARBA00007886"/>
    </source>
</evidence>
<evidence type="ECO:0000313" key="11">
    <source>
        <dbReference type="Proteomes" id="UP000198571"/>
    </source>
</evidence>
<protein>
    <submittedName>
        <fullName evidence="10">Germination protein, Ger(X)C family</fullName>
    </submittedName>
</protein>
<dbReference type="PANTHER" id="PTHR35789">
    <property type="entry name" value="SPORE GERMINATION PROTEIN B3"/>
    <property type="match status" value="1"/>
</dbReference>
<evidence type="ECO:0000256" key="1">
    <source>
        <dbReference type="ARBA" id="ARBA00004635"/>
    </source>
</evidence>
<dbReference type="AlphaFoldDB" id="A0A1H9RJ19"/>
<evidence type="ECO:0000256" key="3">
    <source>
        <dbReference type="ARBA" id="ARBA00022544"/>
    </source>
</evidence>
<dbReference type="GO" id="GO:0016020">
    <property type="term" value="C:membrane"/>
    <property type="evidence" value="ECO:0007669"/>
    <property type="project" value="UniProtKB-SubCell"/>
</dbReference>
<dbReference type="Proteomes" id="UP000198571">
    <property type="component" value="Unassembled WGS sequence"/>
</dbReference>
<dbReference type="RefSeq" id="WP_093047949.1">
    <property type="nucleotide sequence ID" value="NZ_FOGT01000003.1"/>
</dbReference>
<dbReference type="Pfam" id="PF05504">
    <property type="entry name" value="Spore_GerAC"/>
    <property type="match status" value="1"/>
</dbReference>
<comment type="subcellular location">
    <subcellularLocation>
        <location evidence="1">Membrane</location>
        <topology evidence="1">Lipid-anchor</topology>
    </subcellularLocation>
</comment>
<comment type="similarity">
    <text evidence="2">Belongs to the GerABKC lipoprotein family.</text>
</comment>
<feature type="domain" description="Spore germination protein N-terminal" evidence="9">
    <location>
        <begin position="21"/>
        <end position="190"/>
    </location>
</feature>
<dbReference type="InterPro" id="IPR057336">
    <property type="entry name" value="GerAC_N"/>
</dbReference>
<keyword evidence="3" id="KW-0309">Germination</keyword>
<evidence type="ECO:0000256" key="6">
    <source>
        <dbReference type="ARBA" id="ARBA00023139"/>
    </source>
</evidence>
<gene>
    <name evidence="10" type="ORF">SAMN05518684_103145</name>
</gene>
<keyword evidence="6" id="KW-0564">Palmitate</keyword>
<dbReference type="GO" id="GO:0009847">
    <property type="term" value="P:spore germination"/>
    <property type="evidence" value="ECO:0007669"/>
    <property type="project" value="InterPro"/>
</dbReference>
<dbReference type="NCBIfam" id="TIGR02887">
    <property type="entry name" value="spore_ger_x_C"/>
    <property type="match status" value="1"/>
</dbReference>
<dbReference type="STRING" id="1601833.SAMN05518684_103145"/>
<dbReference type="OrthoDB" id="2370124at2"/>
<dbReference type="EMBL" id="FOGT01000003">
    <property type="protein sequence ID" value="SER71939.1"/>
    <property type="molecule type" value="Genomic_DNA"/>
</dbReference>
<accession>A0A1H9RJ19</accession>
<evidence type="ECO:0000259" key="8">
    <source>
        <dbReference type="Pfam" id="PF05504"/>
    </source>
</evidence>
<evidence type="ECO:0000256" key="7">
    <source>
        <dbReference type="ARBA" id="ARBA00023288"/>
    </source>
</evidence>
<feature type="domain" description="Spore germination GerAC-like C-terminal" evidence="8">
    <location>
        <begin position="199"/>
        <end position="367"/>
    </location>
</feature>
<keyword evidence="7" id="KW-0449">Lipoprotein</keyword>
<keyword evidence="5" id="KW-0472">Membrane</keyword>
<reference evidence="11" key="1">
    <citation type="submission" date="2016-10" db="EMBL/GenBank/DDBJ databases">
        <authorList>
            <person name="Varghese N."/>
            <person name="Submissions S."/>
        </authorList>
    </citation>
    <scope>NUCLEOTIDE SEQUENCE [LARGE SCALE GENOMIC DNA]</scope>
    <source>
        <strain evidence="11">S9</strain>
    </source>
</reference>
<sequence length="370" mass="42052">MKVVLTALVIFIVVLNTGCWDSRQLRDITVVKSAGYDTDDEEQQIEVTFSSPIPEKYRTTERAQIVSALGHTPRNARDNLEAEVSETLDLSKLRVLMIGEELASNDLYPPLDVLYRDPRSALAAKLVIVEDKAKDLVDLRLEDRPRTSELIAELIKAAEEKTMLPITNIQLICPPLFDRGQDAMIPYLTVEEGSPHLAGVALFNDKQMTGTLSERETTMLLLMMDQLQQTASLTEKVHSDRENELENYVTIDVEEVNRNLDVTVNQATGQIEVPLKLGLFVNVIEYPLDDLDNEEKLNELSALLADNFTEKFQELTEKLKESNSDIIGIGRRIHAFHYPFWKEIEWKEVYPEVDFQVEVTVEIVRHGIIS</sequence>
<evidence type="ECO:0000256" key="5">
    <source>
        <dbReference type="ARBA" id="ARBA00023136"/>
    </source>
</evidence>
<dbReference type="Pfam" id="PF25198">
    <property type="entry name" value="Spore_GerAC_N"/>
    <property type="match status" value="1"/>
</dbReference>
<evidence type="ECO:0000313" key="10">
    <source>
        <dbReference type="EMBL" id="SER71939.1"/>
    </source>
</evidence>
<keyword evidence="11" id="KW-1185">Reference proteome</keyword>
<dbReference type="Gene3D" id="3.30.300.210">
    <property type="entry name" value="Nutrient germinant receptor protein C, domain 3"/>
    <property type="match status" value="1"/>
</dbReference>
<proteinExistence type="inferred from homology"/>
<organism evidence="10 11">
    <name type="scientific">Salipaludibacillus aurantiacus</name>
    <dbReference type="NCBI Taxonomy" id="1601833"/>
    <lineage>
        <taxon>Bacteria</taxon>
        <taxon>Bacillati</taxon>
        <taxon>Bacillota</taxon>
        <taxon>Bacilli</taxon>
        <taxon>Bacillales</taxon>
        <taxon>Bacillaceae</taxon>
    </lineage>
</organism>
<dbReference type="InterPro" id="IPR046953">
    <property type="entry name" value="Spore_GerAC-like_C"/>
</dbReference>
<evidence type="ECO:0000259" key="9">
    <source>
        <dbReference type="Pfam" id="PF25198"/>
    </source>
</evidence>
<keyword evidence="4" id="KW-0732">Signal</keyword>